<dbReference type="GO" id="GO:0046872">
    <property type="term" value="F:metal ion binding"/>
    <property type="evidence" value="ECO:0007669"/>
    <property type="project" value="UniProtKB-KW"/>
</dbReference>
<evidence type="ECO:0000313" key="4">
    <source>
        <dbReference type="EMBL" id="EHI60618.1"/>
    </source>
</evidence>
<dbReference type="HOGENOM" id="CLU_030273_3_2_9"/>
<dbReference type="GO" id="GO:0009063">
    <property type="term" value="P:amino acid catabolic process"/>
    <property type="evidence" value="ECO:0007669"/>
    <property type="project" value="InterPro"/>
</dbReference>
<dbReference type="SUPFAM" id="SSF54826">
    <property type="entry name" value="Enolase N-terminal domain-like"/>
    <property type="match status" value="1"/>
</dbReference>
<dbReference type="InterPro" id="IPR018110">
    <property type="entry name" value="Mandel_Rmase/mucon_lact_enz_CS"/>
</dbReference>
<evidence type="ECO:0000256" key="2">
    <source>
        <dbReference type="ARBA" id="ARBA00023239"/>
    </source>
</evidence>
<sequence length="387" mass="42791">MKIVEVQAIRANRFCYAKIITDEGIYGIGESGAFGVADAAAAQIRSFGLYLVGKNPLDIEHHWQVMFRGMFFRGAAVMGALSAIDVALWDIAGKYYNAPVYQLMGGKCRDKVLVYGHVIASSDEELVENCKKRKEQGFKALGHLSPFLDEDEDTPYNRTYTKNMEDAIRRTHLMRETVGDDVDLCIELHRRSLPAEAVVLIQEIADVHPLFVEDPIPPGSNEAMAYVVRHSKVPIATGERLHTIYEFQDLLDRQAANYIRVSLTTVGGLTGARKIATLAESKMCPIVPHNPLSPVCTAAEMQLCACIDNLLICEYPSGDGRLSWDSTSTDRKCDMVTNWDKPVDGYITPSSAPGIGIDLIPDIEKHFPPITYAPGSRLNIDGSVRDQ</sequence>
<dbReference type="PANTHER" id="PTHR48080">
    <property type="entry name" value="D-GALACTONATE DEHYDRATASE-RELATED"/>
    <property type="match status" value="1"/>
</dbReference>
<dbReference type="PANTHER" id="PTHR48080:SF2">
    <property type="entry name" value="D-GALACTONATE DEHYDRATASE"/>
    <property type="match status" value="1"/>
</dbReference>
<dbReference type="EMBL" id="ADLN01000014">
    <property type="protein sequence ID" value="EHI60618.1"/>
    <property type="molecule type" value="Genomic_DNA"/>
</dbReference>
<protein>
    <recommendedName>
        <fullName evidence="3">Mandelate racemase/muconate lactonizing enzyme C-terminal domain-containing protein</fullName>
    </recommendedName>
</protein>
<comment type="caution">
    <text evidence="4">The sequence shown here is derived from an EMBL/GenBank/DDBJ whole genome shotgun (WGS) entry which is preliminary data.</text>
</comment>
<dbReference type="GO" id="GO:0016829">
    <property type="term" value="F:lyase activity"/>
    <property type="evidence" value="ECO:0007669"/>
    <property type="project" value="UniProtKB-KW"/>
</dbReference>
<dbReference type="CDD" id="cd03316">
    <property type="entry name" value="MR_like"/>
    <property type="match status" value="1"/>
</dbReference>
<dbReference type="InterPro" id="IPR013341">
    <property type="entry name" value="Mandelate_racemase_N_dom"/>
</dbReference>
<evidence type="ECO:0000256" key="1">
    <source>
        <dbReference type="ARBA" id="ARBA00022723"/>
    </source>
</evidence>
<keyword evidence="2" id="KW-0456">Lyase</keyword>
<keyword evidence="1" id="KW-0479">Metal-binding</keyword>
<dbReference type="PATRIC" id="fig|742737.3.peg.1441"/>
<dbReference type="InterPro" id="IPR034593">
    <property type="entry name" value="DgoD-like"/>
</dbReference>
<reference evidence="4 5" key="1">
    <citation type="submission" date="2011-08" db="EMBL/GenBank/DDBJ databases">
        <title>The Genome Sequence of Clostridium hathewayi WAL-18680.</title>
        <authorList>
            <consortium name="The Broad Institute Genome Sequencing Platform"/>
            <person name="Earl A."/>
            <person name="Ward D."/>
            <person name="Feldgarden M."/>
            <person name="Gevers D."/>
            <person name="Finegold S.M."/>
            <person name="Summanen P.H."/>
            <person name="Molitoris D.R."/>
            <person name="Song M."/>
            <person name="Daigneault M."/>
            <person name="Allen-Vercoe E."/>
            <person name="Young S.K."/>
            <person name="Zeng Q."/>
            <person name="Gargeya S."/>
            <person name="Fitzgerald M."/>
            <person name="Haas B."/>
            <person name="Abouelleil A."/>
            <person name="Alvarado L."/>
            <person name="Arachchi H.M."/>
            <person name="Berlin A."/>
            <person name="Brown A."/>
            <person name="Chapman S.B."/>
            <person name="Chen Z."/>
            <person name="Dunbar C."/>
            <person name="Freedman E."/>
            <person name="Gearin G."/>
            <person name="Gellesch M."/>
            <person name="Goldberg J."/>
            <person name="Griggs A."/>
            <person name="Gujja S."/>
            <person name="Heiman D."/>
            <person name="Howarth C."/>
            <person name="Larson L."/>
            <person name="Lui A."/>
            <person name="MacDonald P.J.P."/>
            <person name="Montmayeur A."/>
            <person name="Murphy C."/>
            <person name="Neiman D."/>
            <person name="Pearson M."/>
            <person name="Priest M."/>
            <person name="Roberts A."/>
            <person name="Saif S."/>
            <person name="Shea T."/>
            <person name="Shenoy N."/>
            <person name="Sisk P."/>
            <person name="Stolte C."/>
            <person name="Sykes S."/>
            <person name="Wortman J."/>
            <person name="Nusbaum C."/>
            <person name="Birren B."/>
        </authorList>
    </citation>
    <scope>NUCLEOTIDE SEQUENCE [LARGE SCALE GENOMIC DNA]</scope>
    <source>
        <strain evidence="4 5">WAL-18680</strain>
    </source>
</reference>
<accession>G5ID53</accession>
<dbReference type="Pfam" id="PF02746">
    <property type="entry name" value="MR_MLE_N"/>
    <property type="match status" value="1"/>
</dbReference>
<dbReference type="SFLD" id="SFLDS00001">
    <property type="entry name" value="Enolase"/>
    <property type="match status" value="1"/>
</dbReference>
<dbReference type="PROSITE" id="PS00908">
    <property type="entry name" value="MR_MLE_1"/>
    <property type="match status" value="1"/>
</dbReference>
<gene>
    <name evidence="4" type="ORF">HMPREF9473_01427</name>
</gene>
<dbReference type="AlphaFoldDB" id="G5ID53"/>
<dbReference type="SUPFAM" id="SSF51604">
    <property type="entry name" value="Enolase C-terminal domain-like"/>
    <property type="match status" value="1"/>
</dbReference>
<feature type="domain" description="Mandelate racemase/muconate lactonizing enzyme C-terminal" evidence="3">
    <location>
        <begin position="123"/>
        <end position="234"/>
    </location>
</feature>
<dbReference type="InterPro" id="IPR036849">
    <property type="entry name" value="Enolase-like_C_sf"/>
</dbReference>
<dbReference type="InterPro" id="IPR029065">
    <property type="entry name" value="Enolase_C-like"/>
</dbReference>
<organism evidence="4 5">
    <name type="scientific">Hungatella hathewayi WAL-18680</name>
    <dbReference type="NCBI Taxonomy" id="742737"/>
    <lineage>
        <taxon>Bacteria</taxon>
        <taxon>Bacillati</taxon>
        <taxon>Bacillota</taxon>
        <taxon>Clostridia</taxon>
        <taxon>Lachnospirales</taxon>
        <taxon>Lachnospiraceae</taxon>
        <taxon>Hungatella</taxon>
    </lineage>
</organism>
<proteinExistence type="predicted"/>
<evidence type="ECO:0000259" key="3">
    <source>
        <dbReference type="SMART" id="SM00922"/>
    </source>
</evidence>
<dbReference type="InterPro" id="IPR029017">
    <property type="entry name" value="Enolase-like_N"/>
</dbReference>
<dbReference type="RefSeq" id="WP_006779411.1">
    <property type="nucleotide sequence ID" value="NZ_CP040506.1"/>
</dbReference>
<evidence type="ECO:0000313" key="5">
    <source>
        <dbReference type="Proteomes" id="UP000005384"/>
    </source>
</evidence>
<dbReference type="OrthoDB" id="9775391at2"/>
<name>G5ID53_9FIRM</name>
<dbReference type="Gene3D" id="3.20.20.120">
    <property type="entry name" value="Enolase-like C-terminal domain"/>
    <property type="match status" value="1"/>
</dbReference>
<keyword evidence="5" id="KW-1185">Reference proteome</keyword>
<dbReference type="Proteomes" id="UP000005384">
    <property type="component" value="Unassembled WGS sequence"/>
</dbReference>
<dbReference type="Gene3D" id="3.30.390.10">
    <property type="entry name" value="Enolase-like, N-terminal domain"/>
    <property type="match status" value="1"/>
</dbReference>
<dbReference type="SMART" id="SM00922">
    <property type="entry name" value="MR_MLE"/>
    <property type="match status" value="1"/>
</dbReference>
<dbReference type="Pfam" id="PF13378">
    <property type="entry name" value="MR_MLE_C"/>
    <property type="match status" value="1"/>
</dbReference>
<dbReference type="InterPro" id="IPR013342">
    <property type="entry name" value="Mandelate_racemase_C"/>
</dbReference>